<dbReference type="PANTHER" id="PTHR33969:SF2">
    <property type="entry name" value="SEGREGATION AND CONDENSATION PROTEIN A"/>
    <property type="match status" value="1"/>
</dbReference>
<protein>
    <recommendedName>
        <fullName evidence="2">Segregation and condensation protein A</fullName>
    </recommendedName>
</protein>
<reference evidence="3 4" key="1">
    <citation type="journal article" date="2015" name="Genome Announc.">
        <title>Expanding the biotechnology potential of lactobacilli through comparative genomics of 213 strains and associated genera.</title>
        <authorList>
            <person name="Sun Z."/>
            <person name="Harris H.M."/>
            <person name="McCann A."/>
            <person name="Guo C."/>
            <person name="Argimon S."/>
            <person name="Zhang W."/>
            <person name="Yang X."/>
            <person name="Jeffery I.B."/>
            <person name="Cooney J.C."/>
            <person name="Kagawa T.F."/>
            <person name="Liu W."/>
            <person name="Song Y."/>
            <person name="Salvetti E."/>
            <person name="Wrobel A."/>
            <person name="Rasinkangas P."/>
            <person name="Parkhill J."/>
            <person name="Rea M.C."/>
            <person name="O'Sullivan O."/>
            <person name="Ritari J."/>
            <person name="Douillard F.P."/>
            <person name="Paul Ross R."/>
            <person name="Yang R."/>
            <person name="Briner A.E."/>
            <person name="Felis G.E."/>
            <person name="de Vos W.M."/>
            <person name="Barrangou R."/>
            <person name="Klaenhammer T.R."/>
            <person name="Caufield P.W."/>
            <person name="Cui Y."/>
            <person name="Zhang H."/>
            <person name="O'Toole P.W."/>
        </authorList>
    </citation>
    <scope>NUCLEOTIDE SEQUENCE [LARGE SCALE GENOMIC DNA]</scope>
    <source>
        <strain evidence="3 4">DSM 24302</strain>
    </source>
</reference>
<dbReference type="GO" id="GO:0007059">
    <property type="term" value="P:chromosome segregation"/>
    <property type="evidence" value="ECO:0007669"/>
    <property type="project" value="UniProtKB-KW"/>
</dbReference>
<proteinExistence type="predicted"/>
<keyword evidence="4" id="KW-1185">Reference proteome</keyword>
<dbReference type="Proteomes" id="UP000051256">
    <property type="component" value="Unassembled WGS sequence"/>
</dbReference>
<evidence type="ECO:0000256" key="1">
    <source>
        <dbReference type="ARBA" id="ARBA00022829"/>
    </source>
</evidence>
<accession>A0A0R2D066</accession>
<sequence>MNKQPEITTDNFAGPLELLLKLLKKERLMITDVSLVAITDQYLSYLKRASEINLPLVGEYYILATTLMTMKSQALLPILEVDDDDQEDDASILVARLKEYERYRQVTSQFKQLEQNGQEHYTIAPLMPPKLKPQLIIPAITSKQDLKTSYVYLLNKNNQTHKVPKIRNTWRYSIDTQTGLIRKKLLTAGSFLFHSLIADNDRQEIVTNFLAVLNMAKDGELLINQQTQDELIIKRGGSHGN</sequence>
<dbReference type="STRING" id="1423802.FC56_GL000519"/>
<dbReference type="PATRIC" id="fig|1423802.4.peg.530"/>
<keyword evidence="1" id="KW-0159">Chromosome partition</keyword>
<name>A0A0R2D066_9LACO</name>
<evidence type="ECO:0000313" key="4">
    <source>
        <dbReference type="Proteomes" id="UP000051256"/>
    </source>
</evidence>
<comment type="caution">
    <text evidence="3">The sequence shown here is derived from an EMBL/GenBank/DDBJ whole genome shotgun (WGS) entry which is preliminary data.</text>
</comment>
<evidence type="ECO:0000256" key="2">
    <source>
        <dbReference type="ARBA" id="ARBA00044777"/>
    </source>
</evidence>
<organism evidence="3 4">
    <name type="scientific">Lentilactobacillus senioris DSM 24302 = JCM 17472</name>
    <dbReference type="NCBI Taxonomy" id="1423802"/>
    <lineage>
        <taxon>Bacteria</taxon>
        <taxon>Bacillati</taxon>
        <taxon>Bacillota</taxon>
        <taxon>Bacilli</taxon>
        <taxon>Lactobacillales</taxon>
        <taxon>Lactobacillaceae</taxon>
        <taxon>Lentilactobacillus</taxon>
    </lineage>
</organism>
<gene>
    <name evidence="3" type="ORF">FC56_GL000519</name>
</gene>
<dbReference type="Gene3D" id="6.10.250.2410">
    <property type="match status" value="1"/>
</dbReference>
<evidence type="ECO:0000313" key="3">
    <source>
        <dbReference type="EMBL" id="KRM93801.1"/>
    </source>
</evidence>
<dbReference type="InterPro" id="IPR003768">
    <property type="entry name" value="ScpA"/>
</dbReference>
<dbReference type="RefSeq" id="WP_056978307.1">
    <property type="nucleotide sequence ID" value="NZ_AYZR01000008.1"/>
</dbReference>
<dbReference type="PANTHER" id="PTHR33969">
    <property type="entry name" value="SEGREGATION AND CONDENSATION PROTEIN A"/>
    <property type="match status" value="1"/>
</dbReference>
<dbReference type="EMBL" id="AYZR01000008">
    <property type="protein sequence ID" value="KRM93801.1"/>
    <property type="molecule type" value="Genomic_DNA"/>
</dbReference>
<dbReference type="Pfam" id="PF02616">
    <property type="entry name" value="SMC_ScpA"/>
    <property type="match status" value="1"/>
</dbReference>
<dbReference type="AlphaFoldDB" id="A0A0R2D066"/>